<evidence type="ECO:0000256" key="2">
    <source>
        <dbReference type="ARBA" id="ARBA00023315"/>
    </source>
</evidence>
<dbReference type="PANTHER" id="PTHR10545:SF29">
    <property type="entry name" value="GH14572P-RELATED"/>
    <property type="match status" value="1"/>
</dbReference>
<dbReference type="Proteomes" id="UP000287756">
    <property type="component" value="Chromosome"/>
</dbReference>
<sequence length="170" mass="19907">MNIRRAVSEDASQIAKVHVDVWRTTYENIIPNEYLRQLSYDKRERLWRKNIRELDVYVAQNEHGNIVGFSTGSHNYRNRYNEYDGELSSIYILEAYQGRGIGKKLLKAVVSRFENLNITSMIVLVLEENPAKHFYESLRAKRIDSVQIKGYGGELTELVYGWKDIHSIHI</sequence>
<dbReference type="PANTHER" id="PTHR10545">
    <property type="entry name" value="DIAMINE N-ACETYLTRANSFERASE"/>
    <property type="match status" value="1"/>
</dbReference>
<dbReference type="KEGG" id="hli:HLI_20275"/>
<evidence type="ECO:0000313" key="5">
    <source>
        <dbReference type="Proteomes" id="UP000287756"/>
    </source>
</evidence>
<dbReference type="SUPFAM" id="SSF55729">
    <property type="entry name" value="Acyl-CoA N-acyltransferases (Nat)"/>
    <property type="match status" value="1"/>
</dbReference>
<dbReference type="OrthoDB" id="5292888at2"/>
<evidence type="ECO:0000259" key="3">
    <source>
        <dbReference type="PROSITE" id="PS51186"/>
    </source>
</evidence>
<accession>A0A410MIA7</accession>
<keyword evidence="1 4" id="KW-0808">Transferase</keyword>
<feature type="domain" description="N-acetyltransferase" evidence="3">
    <location>
        <begin position="1"/>
        <end position="170"/>
    </location>
</feature>
<gene>
    <name evidence="4" type="ORF">HLI_20275</name>
</gene>
<dbReference type="GO" id="GO:0008080">
    <property type="term" value="F:N-acetyltransferase activity"/>
    <property type="evidence" value="ECO:0007669"/>
    <property type="project" value="UniProtKB-ARBA"/>
</dbReference>
<dbReference type="PROSITE" id="PS51186">
    <property type="entry name" value="GNAT"/>
    <property type="match status" value="1"/>
</dbReference>
<dbReference type="InterPro" id="IPR000182">
    <property type="entry name" value="GNAT_dom"/>
</dbReference>
<protein>
    <submittedName>
        <fullName evidence="4">GNAT family N-acetyltransferase</fullName>
    </submittedName>
</protein>
<keyword evidence="2" id="KW-0012">Acyltransferase</keyword>
<dbReference type="AlphaFoldDB" id="A0A410MIA7"/>
<dbReference type="InterPro" id="IPR016181">
    <property type="entry name" value="Acyl_CoA_acyltransferase"/>
</dbReference>
<dbReference type="InterPro" id="IPR051016">
    <property type="entry name" value="Diverse_Substrate_AcTransf"/>
</dbReference>
<dbReference type="RefSeq" id="WP_128526649.1">
    <property type="nucleotide sequence ID" value="NZ_CP026118.1"/>
</dbReference>
<dbReference type="Pfam" id="PF00583">
    <property type="entry name" value="Acetyltransf_1"/>
    <property type="match status" value="1"/>
</dbReference>
<evidence type="ECO:0000256" key="1">
    <source>
        <dbReference type="ARBA" id="ARBA00022679"/>
    </source>
</evidence>
<name>A0A410MIA7_9BACI</name>
<dbReference type="CDD" id="cd04301">
    <property type="entry name" value="NAT_SF"/>
    <property type="match status" value="1"/>
</dbReference>
<dbReference type="Gene3D" id="3.40.630.30">
    <property type="match status" value="1"/>
</dbReference>
<organism evidence="4 5">
    <name type="scientific">Halobacillus litoralis</name>
    <dbReference type="NCBI Taxonomy" id="45668"/>
    <lineage>
        <taxon>Bacteria</taxon>
        <taxon>Bacillati</taxon>
        <taxon>Bacillota</taxon>
        <taxon>Bacilli</taxon>
        <taxon>Bacillales</taxon>
        <taxon>Bacillaceae</taxon>
        <taxon>Halobacillus</taxon>
    </lineage>
</organism>
<reference evidence="4 5" key="1">
    <citation type="submission" date="2018-01" db="EMBL/GenBank/DDBJ databases">
        <title>The whole genome sequencing and assembly of Halobacillus litoralis ERB031 strain.</title>
        <authorList>
            <person name="Lee S.-J."/>
            <person name="Park M.-K."/>
            <person name="Kim J.-Y."/>
            <person name="Lee Y.-J."/>
            <person name="Yi H."/>
            <person name="Bahn Y.-S."/>
            <person name="Kim J.F."/>
            <person name="Lee D.-W."/>
        </authorList>
    </citation>
    <scope>NUCLEOTIDE SEQUENCE [LARGE SCALE GENOMIC DNA]</scope>
    <source>
        <strain evidence="4 5">ERB 031</strain>
    </source>
</reference>
<dbReference type="EMBL" id="CP026118">
    <property type="protein sequence ID" value="QAS54385.1"/>
    <property type="molecule type" value="Genomic_DNA"/>
</dbReference>
<proteinExistence type="predicted"/>
<evidence type="ECO:0000313" key="4">
    <source>
        <dbReference type="EMBL" id="QAS54385.1"/>
    </source>
</evidence>